<protein>
    <recommendedName>
        <fullName evidence="2">TFIIS central domain-containing protein</fullName>
    </recommendedName>
</protein>
<dbReference type="SUPFAM" id="SSF46942">
    <property type="entry name" value="Elongation factor TFIIS domain 2"/>
    <property type="match status" value="1"/>
</dbReference>
<evidence type="ECO:0000313" key="3">
    <source>
        <dbReference type="EMBL" id="KAJ4954796.1"/>
    </source>
</evidence>
<dbReference type="OrthoDB" id="1922186at2759"/>
<gene>
    <name evidence="3" type="ORF">NE237_011579</name>
</gene>
<comment type="caution">
    <text evidence="3">The sequence shown here is derived from an EMBL/GenBank/DDBJ whole genome shotgun (WGS) entry which is preliminary data.</text>
</comment>
<dbReference type="GO" id="GO:0006351">
    <property type="term" value="P:DNA-templated transcription"/>
    <property type="evidence" value="ECO:0007669"/>
    <property type="project" value="InterPro"/>
</dbReference>
<dbReference type="AlphaFoldDB" id="A0A9Q0JWW9"/>
<evidence type="ECO:0000313" key="4">
    <source>
        <dbReference type="Proteomes" id="UP001141806"/>
    </source>
</evidence>
<proteinExistence type="predicted"/>
<feature type="compositionally biased region" description="Basic and acidic residues" evidence="1">
    <location>
        <begin position="42"/>
        <end position="51"/>
    </location>
</feature>
<dbReference type="Proteomes" id="UP001141806">
    <property type="component" value="Unassembled WGS sequence"/>
</dbReference>
<organism evidence="3 4">
    <name type="scientific">Protea cynaroides</name>
    <dbReference type="NCBI Taxonomy" id="273540"/>
    <lineage>
        <taxon>Eukaryota</taxon>
        <taxon>Viridiplantae</taxon>
        <taxon>Streptophyta</taxon>
        <taxon>Embryophyta</taxon>
        <taxon>Tracheophyta</taxon>
        <taxon>Spermatophyta</taxon>
        <taxon>Magnoliopsida</taxon>
        <taxon>Proteales</taxon>
        <taxon>Proteaceae</taxon>
        <taxon>Protea</taxon>
    </lineage>
</organism>
<keyword evidence="4" id="KW-1185">Reference proteome</keyword>
<feature type="compositionally biased region" description="Low complexity" evidence="1">
    <location>
        <begin position="21"/>
        <end position="33"/>
    </location>
</feature>
<dbReference type="SMART" id="SM00510">
    <property type="entry name" value="TFS2M"/>
    <property type="match status" value="1"/>
</dbReference>
<sequence length="339" mass="37933">MVNKRFRQVFISDEEDEGEDTTPSSRRPSASSYAEHHKKKTMKIELEESSKNKHSFRGENLTLDVSREDDVTTRSDLKIETSGSPVSGALECNLILATFKVLTGASHRDKCLEILLQAIQNVCISMDNVQVDDKEQVRPICIDSGVSESNLGEIADRRQESMKGNEAIYWPDAAVSAVTALERVVHESLASDQKKYNRKMRHLVFNLKNNEMLARRLVKRELEPSTFFNMSPSELKDASTAAEAEETGRSEPEDPERMEMTDVRCSRCGNKAVRKGIVKRGAGEDRYQLECPSCGNTWFASPDEFSKLTIEAVNVMNVGTAPLATSKFVEVEKMLLVGC</sequence>
<feature type="region of interest" description="Disordered" evidence="1">
    <location>
        <begin position="1"/>
        <end position="51"/>
    </location>
</feature>
<dbReference type="EMBL" id="JAMYWD010000011">
    <property type="protein sequence ID" value="KAJ4954796.1"/>
    <property type="molecule type" value="Genomic_DNA"/>
</dbReference>
<feature type="region of interest" description="Disordered" evidence="1">
    <location>
        <begin position="229"/>
        <end position="262"/>
    </location>
</feature>
<dbReference type="PROSITE" id="PS51321">
    <property type="entry name" value="TFIIS_CENTRAL"/>
    <property type="match status" value="1"/>
</dbReference>
<dbReference type="InterPro" id="IPR036575">
    <property type="entry name" value="TFIIS_cen_dom_sf"/>
</dbReference>
<evidence type="ECO:0000256" key="1">
    <source>
        <dbReference type="SAM" id="MobiDB-lite"/>
    </source>
</evidence>
<name>A0A9Q0JWW9_9MAGN</name>
<feature type="compositionally biased region" description="Basic and acidic residues" evidence="1">
    <location>
        <begin position="246"/>
        <end position="262"/>
    </location>
</feature>
<accession>A0A9Q0JWW9</accession>
<dbReference type="Pfam" id="PF07500">
    <property type="entry name" value="TFIIS_M"/>
    <property type="match status" value="1"/>
</dbReference>
<evidence type="ECO:0000259" key="2">
    <source>
        <dbReference type="PROSITE" id="PS51321"/>
    </source>
</evidence>
<feature type="domain" description="TFIIS central" evidence="2">
    <location>
        <begin position="107"/>
        <end position="263"/>
    </location>
</feature>
<dbReference type="Gene3D" id="1.10.472.30">
    <property type="entry name" value="Transcription elongation factor S-II, central domain"/>
    <property type="match status" value="1"/>
</dbReference>
<reference evidence="3" key="1">
    <citation type="journal article" date="2023" name="Plant J.">
        <title>The genome of the king protea, Protea cynaroides.</title>
        <authorList>
            <person name="Chang J."/>
            <person name="Duong T.A."/>
            <person name="Schoeman C."/>
            <person name="Ma X."/>
            <person name="Roodt D."/>
            <person name="Barker N."/>
            <person name="Li Z."/>
            <person name="Van de Peer Y."/>
            <person name="Mizrachi E."/>
        </authorList>
    </citation>
    <scope>NUCLEOTIDE SEQUENCE</scope>
    <source>
        <tissue evidence="3">Young leaves</tissue>
    </source>
</reference>
<dbReference type="InterPro" id="IPR003618">
    <property type="entry name" value="TFIIS_cen_dom"/>
</dbReference>
<dbReference type="PANTHER" id="PTHR46871:SF1">
    <property type="entry name" value="BROMO-ADJACENT HOMOLOGY (BAH) DOMAIN-CONTAINING PROTEIN"/>
    <property type="match status" value="1"/>
</dbReference>
<dbReference type="PANTHER" id="PTHR46871">
    <property type="entry name" value="BROMO-ADJACENT HOMOLOGY (BAH) DOMAIN-CONTAINING PROTEIN"/>
    <property type="match status" value="1"/>
</dbReference>